<evidence type="ECO:0000313" key="2">
    <source>
        <dbReference type="Proteomes" id="UP000499080"/>
    </source>
</evidence>
<comment type="caution">
    <text evidence="1">The sequence shown here is derived from an EMBL/GenBank/DDBJ whole genome shotgun (WGS) entry which is preliminary data.</text>
</comment>
<reference evidence="1 2" key="1">
    <citation type="journal article" date="2019" name="Sci. Rep.">
        <title>Orb-weaving spider Araneus ventricosus genome elucidates the spidroin gene catalogue.</title>
        <authorList>
            <person name="Kono N."/>
            <person name="Nakamura H."/>
            <person name="Ohtoshi R."/>
            <person name="Moran D.A.P."/>
            <person name="Shinohara A."/>
            <person name="Yoshida Y."/>
            <person name="Fujiwara M."/>
            <person name="Mori M."/>
            <person name="Tomita M."/>
            <person name="Arakawa K."/>
        </authorList>
    </citation>
    <scope>NUCLEOTIDE SEQUENCE [LARGE SCALE GENOMIC DNA]</scope>
</reference>
<name>A0A4Y2PHJ7_ARAVE</name>
<proteinExistence type="predicted"/>
<evidence type="ECO:0000313" key="1">
    <source>
        <dbReference type="EMBL" id="GBN51445.1"/>
    </source>
</evidence>
<dbReference type="EMBL" id="BGPR01011459">
    <property type="protein sequence ID" value="GBN51445.1"/>
    <property type="molecule type" value="Genomic_DNA"/>
</dbReference>
<dbReference type="Proteomes" id="UP000499080">
    <property type="component" value="Unassembled WGS sequence"/>
</dbReference>
<gene>
    <name evidence="1" type="ORF">AVEN_151288_1</name>
</gene>
<organism evidence="1 2">
    <name type="scientific">Araneus ventricosus</name>
    <name type="common">Orbweaver spider</name>
    <name type="synonym">Epeira ventricosa</name>
    <dbReference type="NCBI Taxonomy" id="182803"/>
    <lineage>
        <taxon>Eukaryota</taxon>
        <taxon>Metazoa</taxon>
        <taxon>Ecdysozoa</taxon>
        <taxon>Arthropoda</taxon>
        <taxon>Chelicerata</taxon>
        <taxon>Arachnida</taxon>
        <taxon>Araneae</taxon>
        <taxon>Araneomorphae</taxon>
        <taxon>Entelegynae</taxon>
        <taxon>Araneoidea</taxon>
        <taxon>Araneidae</taxon>
        <taxon>Araneus</taxon>
    </lineage>
</organism>
<keyword evidence="2" id="KW-1185">Reference proteome</keyword>
<dbReference type="AlphaFoldDB" id="A0A4Y2PHJ7"/>
<sequence length="119" mass="13355">MVTIAVNPVIGTMINIKTRFKSLIGFGTIYTNNIFTSIDQMIQTTHCTKRIFLFRTPLSGVAEAPTVAALLHTKEIVKTETRKLKVKSRLIKNLFVDTWINRSHLVGAPAGFDEEVDIH</sequence>
<accession>A0A4Y2PHJ7</accession>
<protein>
    <submittedName>
        <fullName evidence="1">Uncharacterized protein</fullName>
    </submittedName>
</protein>